<dbReference type="AlphaFoldDB" id="A0A5S6QVC7"/>
<name>A0A5S6QVC7_TRIMR</name>
<feature type="compositionally biased region" description="Basic and acidic residues" evidence="1">
    <location>
        <begin position="1"/>
        <end position="15"/>
    </location>
</feature>
<feature type="region of interest" description="Disordered" evidence="1">
    <location>
        <begin position="1"/>
        <end position="23"/>
    </location>
</feature>
<organism evidence="2 3">
    <name type="scientific">Trichuris muris</name>
    <name type="common">Mouse whipworm</name>
    <dbReference type="NCBI Taxonomy" id="70415"/>
    <lineage>
        <taxon>Eukaryota</taxon>
        <taxon>Metazoa</taxon>
        <taxon>Ecdysozoa</taxon>
        <taxon>Nematoda</taxon>
        <taxon>Enoplea</taxon>
        <taxon>Dorylaimia</taxon>
        <taxon>Trichinellida</taxon>
        <taxon>Trichuridae</taxon>
        <taxon>Trichuris</taxon>
    </lineage>
</organism>
<evidence type="ECO:0000256" key="1">
    <source>
        <dbReference type="SAM" id="MobiDB-lite"/>
    </source>
</evidence>
<proteinExistence type="predicted"/>
<keyword evidence="2" id="KW-1185">Reference proteome</keyword>
<dbReference type="Proteomes" id="UP000046395">
    <property type="component" value="Unassembled WGS sequence"/>
</dbReference>
<reference evidence="3" key="1">
    <citation type="submission" date="2019-12" db="UniProtKB">
        <authorList>
            <consortium name="WormBaseParasite"/>
        </authorList>
    </citation>
    <scope>IDENTIFICATION</scope>
</reference>
<dbReference type="WBParaSite" id="TMUE_3000011089.1">
    <property type="protein sequence ID" value="TMUE_3000011089.1"/>
    <property type="gene ID" value="WBGene00293411"/>
</dbReference>
<evidence type="ECO:0000313" key="3">
    <source>
        <dbReference type="WBParaSite" id="TMUE_3000011089.1"/>
    </source>
</evidence>
<evidence type="ECO:0000313" key="2">
    <source>
        <dbReference type="Proteomes" id="UP000046395"/>
    </source>
</evidence>
<protein>
    <submittedName>
        <fullName evidence="3">Uncharacterized protein</fullName>
    </submittedName>
</protein>
<sequence length="105" mass="11179">MARGAKREPSPKTKDPLTANGRTCEELQRRTAAGVEGAEPALRSFARITSSSLRCSVDSNLGCTEKNVNPPANHIYFFKQTQIAGVVVGEHSEIAVLITSLLPGG</sequence>
<accession>A0A5S6QVC7</accession>